<dbReference type="Proteomes" id="UP000308652">
    <property type="component" value="Unassembled WGS sequence"/>
</dbReference>
<evidence type="ECO:0000256" key="7">
    <source>
        <dbReference type="ARBA" id="ARBA00023157"/>
    </source>
</evidence>
<dbReference type="OrthoDB" id="412382at2759"/>
<evidence type="ECO:0000256" key="6">
    <source>
        <dbReference type="ARBA" id="ARBA00023001"/>
    </source>
</evidence>
<feature type="domain" description="CBM1" evidence="12">
    <location>
        <begin position="225"/>
        <end position="261"/>
    </location>
</feature>
<dbReference type="InterPro" id="IPR037019">
    <property type="entry name" value="Glyco_hydro_7_sf"/>
</dbReference>
<keyword evidence="11" id="KW-0624">Polysaccharide degradation</keyword>
<dbReference type="SUPFAM" id="SSF49899">
    <property type="entry name" value="Concanavalin A-like lectins/glucanases"/>
    <property type="match status" value="1"/>
</dbReference>
<evidence type="ECO:0000256" key="1">
    <source>
        <dbReference type="ARBA" id="ARBA00001641"/>
    </source>
</evidence>
<accession>A0A5C3LHI6</accession>
<dbReference type="PROSITE" id="PS51164">
    <property type="entry name" value="CBM1_2"/>
    <property type="match status" value="1"/>
</dbReference>
<dbReference type="Pfam" id="PF00734">
    <property type="entry name" value="CBM_1"/>
    <property type="match status" value="1"/>
</dbReference>
<comment type="similarity">
    <text evidence="2">Belongs to the glycosyl hydrolase 7 (cellulase C) family.</text>
</comment>
<dbReference type="InterPro" id="IPR013320">
    <property type="entry name" value="ConA-like_dom_sf"/>
</dbReference>
<evidence type="ECO:0000259" key="12">
    <source>
        <dbReference type="PROSITE" id="PS51164"/>
    </source>
</evidence>
<evidence type="ECO:0000256" key="11">
    <source>
        <dbReference type="ARBA" id="ARBA00023326"/>
    </source>
</evidence>
<evidence type="ECO:0000313" key="14">
    <source>
        <dbReference type="Proteomes" id="UP000308652"/>
    </source>
</evidence>
<dbReference type="SMART" id="SM00236">
    <property type="entry name" value="fCBD"/>
    <property type="match status" value="1"/>
</dbReference>
<dbReference type="InterPro" id="IPR001722">
    <property type="entry name" value="Glyco_hydro_7"/>
</dbReference>
<comment type="catalytic activity">
    <reaction evidence="1">
        <text>Hydrolysis of (1-&gt;4)-beta-D-glucosidic linkages in cellulose and cellotetraose, releasing cellobiose from the non-reducing ends of the chains.</text>
        <dbReference type="EC" id="3.2.1.91"/>
    </reaction>
</comment>
<dbReference type="SUPFAM" id="SSF57180">
    <property type="entry name" value="Cellulose-binding domain"/>
    <property type="match status" value="1"/>
</dbReference>
<dbReference type="InterPro" id="IPR035971">
    <property type="entry name" value="CBD_sf"/>
</dbReference>
<proteinExistence type="inferred from homology"/>
<gene>
    <name evidence="13" type="ORF">BDQ12DRAFT_701586</name>
</gene>
<keyword evidence="7" id="KW-1015">Disulfide bond</keyword>
<evidence type="ECO:0000256" key="9">
    <source>
        <dbReference type="ARBA" id="ARBA00023277"/>
    </source>
</evidence>
<evidence type="ECO:0000256" key="5">
    <source>
        <dbReference type="ARBA" id="ARBA00022801"/>
    </source>
</evidence>
<dbReference type="STRING" id="68775.A0A5C3LHI6"/>
<evidence type="ECO:0000313" key="13">
    <source>
        <dbReference type="EMBL" id="TFK31376.1"/>
    </source>
</evidence>
<evidence type="ECO:0000256" key="8">
    <source>
        <dbReference type="ARBA" id="ARBA00023180"/>
    </source>
</evidence>
<dbReference type="InterPro" id="IPR000254">
    <property type="entry name" value="CBD"/>
</dbReference>
<keyword evidence="9" id="KW-0119">Carbohydrate metabolism</keyword>
<dbReference type="GO" id="GO:0005576">
    <property type="term" value="C:extracellular region"/>
    <property type="evidence" value="ECO:0007669"/>
    <property type="project" value="InterPro"/>
</dbReference>
<dbReference type="EMBL" id="ML213766">
    <property type="protein sequence ID" value="TFK31376.1"/>
    <property type="molecule type" value="Genomic_DNA"/>
</dbReference>
<dbReference type="Gene3D" id="2.70.100.10">
    <property type="entry name" value="Glycoside hydrolase, family 7, domain"/>
    <property type="match status" value="1"/>
</dbReference>
<dbReference type="GO" id="GO:0030245">
    <property type="term" value="P:cellulose catabolic process"/>
    <property type="evidence" value="ECO:0007669"/>
    <property type="project" value="UniProtKB-KW"/>
</dbReference>
<organism evidence="13 14">
    <name type="scientific">Crucibulum laeve</name>
    <dbReference type="NCBI Taxonomy" id="68775"/>
    <lineage>
        <taxon>Eukaryota</taxon>
        <taxon>Fungi</taxon>
        <taxon>Dikarya</taxon>
        <taxon>Basidiomycota</taxon>
        <taxon>Agaricomycotina</taxon>
        <taxon>Agaricomycetes</taxon>
        <taxon>Agaricomycetidae</taxon>
        <taxon>Agaricales</taxon>
        <taxon>Agaricineae</taxon>
        <taxon>Nidulariaceae</taxon>
        <taxon>Crucibulum</taxon>
    </lineage>
</organism>
<keyword evidence="4" id="KW-0732">Signal</keyword>
<dbReference type="GO" id="GO:0016162">
    <property type="term" value="F:cellulose 1,4-beta-cellobiosidase activity"/>
    <property type="evidence" value="ECO:0007669"/>
    <property type="project" value="UniProtKB-EC"/>
</dbReference>
<keyword evidence="5 13" id="KW-0378">Hydrolase</keyword>
<reference evidence="13 14" key="1">
    <citation type="journal article" date="2019" name="Nat. Ecol. Evol.">
        <title>Megaphylogeny resolves global patterns of mushroom evolution.</title>
        <authorList>
            <person name="Varga T."/>
            <person name="Krizsan K."/>
            <person name="Foldi C."/>
            <person name="Dima B."/>
            <person name="Sanchez-Garcia M."/>
            <person name="Sanchez-Ramirez S."/>
            <person name="Szollosi G.J."/>
            <person name="Szarkandi J.G."/>
            <person name="Papp V."/>
            <person name="Albert L."/>
            <person name="Andreopoulos W."/>
            <person name="Angelini C."/>
            <person name="Antonin V."/>
            <person name="Barry K.W."/>
            <person name="Bougher N.L."/>
            <person name="Buchanan P."/>
            <person name="Buyck B."/>
            <person name="Bense V."/>
            <person name="Catcheside P."/>
            <person name="Chovatia M."/>
            <person name="Cooper J."/>
            <person name="Damon W."/>
            <person name="Desjardin D."/>
            <person name="Finy P."/>
            <person name="Geml J."/>
            <person name="Haridas S."/>
            <person name="Hughes K."/>
            <person name="Justo A."/>
            <person name="Karasinski D."/>
            <person name="Kautmanova I."/>
            <person name="Kiss B."/>
            <person name="Kocsube S."/>
            <person name="Kotiranta H."/>
            <person name="LaButti K.M."/>
            <person name="Lechner B.E."/>
            <person name="Liimatainen K."/>
            <person name="Lipzen A."/>
            <person name="Lukacs Z."/>
            <person name="Mihaltcheva S."/>
            <person name="Morgado L.N."/>
            <person name="Niskanen T."/>
            <person name="Noordeloos M.E."/>
            <person name="Ohm R.A."/>
            <person name="Ortiz-Santana B."/>
            <person name="Ovrebo C."/>
            <person name="Racz N."/>
            <person name="Riley R."/>
            <person name="Savchenko A."/>
            <person name="Shiryaev A."/>
            <person name="Soop K."/>
            <person name="Spirin V."/>
            <person name="Szebenyi C."/>
            <person name="Tomsovsky M."/>
            <person name="Tulloss R.E."/>
            <person name="Uehling J."/>
            <person name="Grigoriev I.V."/>
            <person name="Vagvolgyi C."/>
            <person name="Papp T."/>
            <person name="Martin F.M."/>
            <person name="Miettinen O."/>
            <person name="Hibbett D.S."/>
            <person name="Nagy L.G."/>
        </authorList>
    </citation>
    <scope>NUCLEOTIDE SEQUENCE [LARGE SCALE GENOMIC DNA]</scope>
    <source>
        <strain evidence="13 14">CBS 166.37</strain>
    </source>
</reference>
<dbReference type="PANTHER" id="PTHR33753">
    <property type="entry name" value="1,4-BETA-D-GLUCAN CELLOBIOHYDROLASE B"/>
    <property type="match status" value="1"/>
</dbReference>
<evidence type="ECO:0000256" key="10">
    <source>
        <dbReference type="ARBA" id="ARBA00023295"/>
    </source>
</evidence>
<sequence>MDIWEANSVSAAYTPHPCTVSGLSRCSGTSCGTNGRYDTVCDPDGCDFNSYRMGDTSFYGKGLTVDTSKKFTVVTQFLTNNNSSSGSLSEIRRLYVQDGKVIQNSKVNIPGMAAYDSITSDFCSAQKTTFGDTNSFGNNGGLANMSKAFSNGMVLVMSVWDDHAASMLWLDSTYPTDGDATKPGIKRGTCATTSGKPTDVESANANASVTYSNIKFGDIGSTYTSTADSFLRSGGIGFTGPTVCASGSTCTVLNPYYSQCL</sequence>
<keyword evidence="14" id="KW-1185">Reference proteome</keyword>
<evidence type="ECO:0000256" key="2">
    <source>
        <dbReference type="ARBA" id="ARBA00006044"/>
    </source>
</evidence>
<evidence type="ECO:0000256" key="4">
    <source>
        <dbReference type="ARBA" id="ARBA00022729"/>
    </source>
</evidence>
<dbReference type="PANTHER" id="PTHR33753:SF2">
    <property type="entry name" value="GLYCOSIDE HYDROLASE FAMILY 7 PROTEIN"/>
    <property type="match status" value="1"/>
</dbReference>
<dbReference type="EC" id="3.2.1.91" evidence="3"/>
<dbReference type="Pfam" id="PF00840">
    <property type="entry name" value="Glyco_hydro_7"/>
    <property type="match status" value="1"/>
</dbReference>
<keyword evidence="10" id="KW-0326">Glycosidase</keyword>
<keyword evidence="6" id="KW-0136">Cellulose degradation</keyword>
<protein>
    <recommendedName>
        <fullName evidence="3">cellulose 1,4-beta-cellobiosidase (non-reducing end)</fullName>
        <ecNumber evidence="3">3.2.1.91</ecNumber>
    </recommendedName>
</protein>
<keyword evidence="8" id="KW-0325">Glycoprotein</keyword>
<evidence type="ECO:0000256" key="3">
    <source>
        <dbReference type="ARBA" id="ARBA00012561"/>
    </source>
</evidence>
<dbReference type="AlphaFoldDB" id="A0A5C3LHI6"/>
<dbReference type="GO" id="GO:0030248">
    <property type="term" value="F:cellulose binding"/>
    <property type="evidence" value="ECO:0007669"/>
    <property type="project" value="InterPro"/>
</dbReference>
<name>A0A5C3LHI6_9AGAR</name>